<reference evidence="2 3" key="1">
    <citation type="submission" date="2018-11" db="EMBL/GenBank/DDBJ databases">
        <title>Clostridium sp. nov., a member of the family Erysipelotrichaceae isolated from pig faeces.</title>
        <authorList>
            <person name="Chang Y.-H."/>
        </authorList>
    </citation>
    <scope>NUCLEOTIDE SEQUENCE [LARGE SCALE GENOMIC DNA]</scope>
    <source>
        <strain evidence="2 3">YH-panp20</strain>
    </source>
</reference>
<evidence type="ECO:0000256" key="1">
    <source>
        <dbReference type="SAM" id="Phobius"/>
    </source>
</evidence>
<evidence type="ECO:0000313" key="3">
    <source>
        <dbReference type="Proteomes" id="UP000276568"/>
    </source>
</evidence>
<keyword evidence="1" id="KW-0472">Membrane</keyword>
<name>A0A3N0HXK2_9FIRM</name>
<keyword evidence="3" id="KW-1185">Reference proteome</keyword>
<keyword evidence="1" id="KW-0812">Transmembrane</keyword>
<evidence type="ECO:0000313" key="2">
    <source>
        <dbReference type="EMBL" id="RNM29397.1"/>
    </source>
</evidence>
<organism evidence="2 3">
    <name type="scientific">Absicoccus porci</name>
    <dbReference type="NCBI Taxonomy" id="2486576"/>
    <lineage>
        <taxon>Bacteria</taxon>
        <taxon>Bacillati</taxon>
        <taxon>Bacillota</taxon>
        <taxon>Erysipelotrichia</taxon>
        <taxon>Erysipelotrichales</taxon>
        <taxon>Erysipelotrichaceae</taxon>
        <taxon>Absicoccus</taxon>
    </lineage>
</organism>
<proteinExistence type="predicted"/>
<sequence>MKGLNRRFTAVLWIVLILLICTFWSLFISGPNRVHEQVEAQNEAKIQKKVKGIQGLTTHVFDYKTYQGYTKKTLYWFNVKGNVITTRKMSTLNYSKAKKVAKNKYGIKADEIVLGYGYNNPCYVIMGDGSMILIDYDTFVRVYERGLSPNE</sequence>
<dbReference type="OrthoDB" id="1769982at2"/>
<dbReference type="AlphaFoldDB" id="A0A3N0HXK2"/>
<keyword evidence="1" id="KW-1133">Transmembrane helix</keyword>
<dbReference type="EMBL" id="RJQC01000004">
    <property type="protein sequence ID" value="RNM29397.1"/>
    <property type="molecule type" value="Genomic_DNA"/>
</dbReference>
<accession>A0A3N0HXK2</accession>
<dbReference type="RefSeq" id="WP_128521084.1">
    <property type="nucleotide sequence ID" value="NZ_JALFCT010000060.1"/>
</dbReference>
<gene>
    <name evidence="2" type="ORF">EDX97_10445</name>
</gene>
<protein>
    <recommendedName>
        <fullName evidence="4">DUF5590 domain-containing protein</fullName>
    </recommendedName>
</protein>
<dbReference type="Proteomes" id="UP000276568">
    <property type="component" value="Unassembled WGS sequence"/>
</dbReference>
<comment type="caution">
    <text evidence="2">The sequence shown here is derived from an EMBL/GenBank/DDBJ whole genome shotgun (WGS) entry which is preliminary data.</text>
</comment>
<evidence type="ECO:0008006" key="4">
    <source>
        <dbReference type="Google" id="ProtNLM"/>
    </source>
</evidence>
<feature type="transmembrane region" description="Helical" evidence="1">
    <location>
        <begin position="7"/>
        <end position="27"/>
    </location>
</feature>